<dbReference type="Gene3D" id="3.40.630.30">
    <property type="match status" value="1"/>
</dbReference>
<evidence type="ECO:0000313" key="2">
    <source>
        <dbReference type="EMBL" id="MDI9256804.1"/>
    </source>
</evidence>
<dbReference type="InterPro" id="IPR016181">
    <property type="entry name" value="Acyl_CoA_acyltransferase"/>
</dbReference>
<evidence type="ECO:0000313" key="3">
    <source>
        <dbReference type="Proteomes" id="UP001230035"/>
    </source>
</evidence>
<comment type="caution">
    <text evidence="2">The sequence shown here is derived from an EMBL/GenBank/DDBJ whole genome shotgun (WGS) entry which is preliminary data.</text>
</comment>
<dbReference type="CDD" id="cd04301">
    <property type="entry name" value="NAT_SF"/>
    <property type="match status" value="1"/>
</dbReference>
<evidence type="ECO:0000259" key="1">
    <source>
        <dbReference type="PROSITE" id="PS51186"/>
    </source>
</evidence>
<accession>A0ABT6XQ63</accession>
<dbReference type="InterPro" id="IPR000182">
    <property type="entry name" value="GNAT_dom"/>
</dbReference>
<feature type="domain" description="N-acetyltransferase" evidence="1">
    <location>
        <begin position="13"/>
        <end position="171"/>
    </location>
</feature>
<dbReference type="PROSITE" id="PS51186">
    <property type="entry name" value="GNAT"/>
    <property type="match status" value="1"/>
</dbReference>
<name>A0ABT6XQ63_9FLAO</name>
<reference evidence="2 3" key="1">
    <citation type="submission" date="2023-05" db="EMBL/GenBank/DDBJ databases">
        <title>Flavobacterium sedimenti sp. nov., isolated from the sediment.</title>
        <authorList>
            <person name="Wu N."/>
        </authorList>
    </citation>
    <scope>NUCLEOTIDE SEQUENCE [LARGE SCALE GENOMIC DNA]</scope>
    <source>
        <strain evidence="2 3">YZ-48</strain>
    </source>
</reference>
<organism evidence="2 3">
    <name type="scientific">Flavobacterium sedimenticola</name>
    <dbReference type="NCBI Taxonomy" id="3043286"/>
    <lineage>
        <taxon>Bacteria</taxon>
        <taxon>Pseudomonadati</taxon>
        <taxon>Bacteroidota</taxon>
        <taxon>Flavobacteriia</taxon>
        <taxon>Flavobacteriales</taxon>
        <taxon>Flavobacteriaceae</taxon>
        <taxon>Flavobacterium</taxon>
    </lineage>
</organism>
<dbReference type="EMBL" id="JASGBP010000002">
    <property type="protein sequence ID" value="MDI9256804.1"/>
    <property type="molecule type" value="Genomic_DNA"/>
</dbReference>
<keyword evidence="3" id="KW-1185">Reference proteome</keyword>
<dbReference type="RefSeq" id="WP_283238490.1">
    <property type="nucleotide sequence ID" value="NZ_JASGBP010000002.1"/>
</dbReference>
<dbReference type="Proteomes" id="UP001230035">
    <property type="component" value="Unassembled WGS sequence"/>
</dbReference>
<gene>
    <name evidence="2" type="ORF">QHT84_05185</name>
</gene>
<dbReference type="Pfam" id="PF00583">
    <property type="entry name" value="Acetyltransf_1"/>
    <property type="match status" value="1"/>
</dbReference>
<dbReference type="SUPFAM" id="SSF55729">
    <property type="entry name" value="Acyl-CoA N-acyltransferases (Nat)"/>
    <property type="match status" value="1"/>
</dbReference>
<proteinExistence type="predicted"/>
<protein>
    <submittedName>
        <fullName evidence="2">GNAT family N-acetyltransferase</fullName>
    </submittedName>
</protein>
<sequence length="191" mass="22307">MLKNNTLSTSCDYTIQNTTVKDQKAIYALFEQAITYIKRNNYVGWKTYDKSFINKDIQNQLQFKIVANNQILGVFSICLEDILIWRTREKGDAVYLHRIVVNPKYKGQKQFQKILDWTTNYAHRKGLQYIRMDTWAANPSIIAYYKTFGFAVVDTFTTPDIPDLPTQHRNLEVALLELTLLRESHETSTLV</sequence>